<organism evidence="13 14">
    <name type="scientific">Verticillium longisporum</name>
    <name type="common">Verticillium dahliae var. longisporum</name>
    <dbReference type="NCBI Taxonomy" id="100787"/>
    <lineage>
        <taxon>Eukaryota</taxon>
        <taxon>Fungi</taxon>
        <taxon>Dikarya</taxon>
        <taxon>Ascomycota</taxon>
        <taxon>Pezizomycotina</taxon>
        <taxon>Sordariomycetes</taxon>
        <taxon>Hypocreomycetidae</taxon>
        <taxon>Glomerellales</taxon>
        <taxon>Plectosphaerellaceae</taxon>
        <taxon>Verticillium</taxon>
    </lineage>
</organism>
<dbReference type="SUPFAM" id="SSF49344">
    <property type="entry name" value="CBD9-like"/>
    <property type="match status" value="1"/>
</dbReference>
<dbReference type="Pfam" id="PF16558">
    <property type="entry name" value="AZUL"/>
    <property type="match status" value="1"/>
</dbReference>
<dbReference type="InterPro" id="IPR015920">
    <property type="entry name" value="Cellobiose_DH-like_cyt"/>
</dbReference>
<reference evidence="14" key="1">
    <citation type="submission" date="2015-05" db="EMBL/GenBank/DDBJ databases">
        <authorList>
            <person name="Fogelqvist Johan"/>
        </authorList>
    </citation>
    <scope>NUCLEOTIDE SEQUENCE [LARGE SCALE GENOMIC DNA]</scope>
</reference>
<dbReference type="InterPro" id="IPR042299">
    <property type="entry name" value="Ufd1-like_Nn"/>
</dbReference>
<feature type="region of interest" description="Disordered" evidence="11">
    <location>
        <begin position="1483"/>
        <end position="1502"/>
    </location>
</feature>
<dbReference type="InterPro" id="IPR004000">
    <property type="entry name" value="Actin"/>
</dbReference>
<dbReference type="InterPro" id="IPR056012">
    <property type="entry name" value="DUF7590"/>
</dbReference>
<feature type="region of interest" description="Disordered" evidence="11">
    <location>
        <begin position="548"/>
        <end position="682"/>
    </location>
</feature>
<name>A0A0G4LM81_VERLO</name>
<dbReference type="InterPro" id="IPR055418">
    <property type="entry name" value="UFD1_N2"/>
</dbReference>
<evidence type="ECO:0000256" key="11">
    <source>
        <dbReference type="SAM" id="MobiDB-lite"/>
    </source>
</evidence>
<feature type="region of interest" description="Disordered" evidence="11">
    <location>
        <begin position="470"/>
        <end position="523"/>
    </location>
</feature>
<evidence type="ECO:0000256" key="4">
    <source>
        <dbReference type="ARBA" id="ARBA00010402"/>
    </source>
</evidence>
<comment type="similarity">
    <text evidence="3">Belongs to the actin family. ARP6 subfamily.</text>
</comment>
<dbReference type="PANTHER" id="PTHR31315:SF1">
    <property type="entry name" value="PROTEIN SIP5"/>
    <property type="match status" value="1"/>
</dbReference>
<dbReference type="PANTHER" id="PTHR31315">
    <property type="entry name" value="PROTEIN SIP5"/>
    <property type="match status" value="1"/>
</dbReference>
<proteinExistence type="inferred from homology"/>
<keyword evidence="7" id="KW-0805">Transcription regulation</keyword>
<keyword evidence="10" id="KW-0539">Nucleus</keyword>
<dbReference type="Gene3D" id="2.40.40.50">
    <property type="entry name" value="Ubiquitin fusion degradation protein UFD1, N-terminal domain"/>
    <property type="match status" value="1"/>
</dbReference>
<feature type="region of interest" description="Disordered" evidence="11">
    <location>
        <begin position="1"/>
        <end position="107"/>
    </location>
</feature>
<keyword evidence="6" id="KW-0156">Chromatin regulator</keyword>
<dbReference type="SMART" id="SM00268">
    <property type="entry name" value="ACTIN"/>
    <property type="match status" value="1"/>
</dbReference>
<feature type="compositionally biased region" description="Basic and acidic residues" evidence="11">
    <location>
        <begin position="548"/>
        <end position="581"/>
    </location>
</feature>
<feature type="region of interest" description="Disordered" evidence="11">
    <location>
        <begin position="327"/>
        <end position="350"/>
    </location>
</feature>
<feature type="region of interest" description="Disordered" evidence="11">
    <location>
        <begin position="170"/>
        <end position="202"/>
    </location>
</feature>
<evidence type="ECO:0000256" key="8">
    <source>
        <dbReference type="ARBA" id="ARBA00023159"/>
    </source>
</evidence>
<dbReference type="PROSITE" id="PS00028">
    <property type="entry name" value="ZINC_FINGER_C2H2_1"/>
    <property type="match status" value="1"/>
</dbReference>
<dbReference type="Proteomes" id="UP000045706">
    <property type="component" value="Unassembled WGS sequence"/>
</dbReference>
<feature type="compositionally biased region" description="Polar residues" evidence="11">
    <location>
        <begin position="219"/>
        <end position="238"/>
    </location>
</feature>
<feature type="compositionally biased region" description="Polar residues" evidence="11">
    <location>
        <begin position="32"/>
        <end position="42"/>
    </location>
</feature>
<feature type="compositionally biased region" description="Basic and acidic residues" evidence="11">
    <location>
        <begin position="69"/>
        <end position="107"/>
    </location>
</feature>
<feature type="region of interest" description="Disordered" evidence="11">
    <location>
        <begin position="219"/>
        <end position="243"/>
    </location>
</feature>
<dbReference type="GO" id="GO:0006325">
    <property type="term" value="P:chromatin organization"/>
    <property type="evidence" value="ECO:0007669"/>
    <property type="project" value="UniProtKB-KW"/>
</dbReference>
<feature type="compositionally biased region" description="Polar residues" evidence="11">
    <location>
        <begin position="483"/>
        <end position="493"/>
    </location>
</feature>
<evidence type="ECO:0000256" key="5">
    <source>
        <dbReference type="ARBA" id="ARBA00022490"/>
    </source>
</evidence>
<feature type="region of interest" description="Disordered" evidence="11">
    <location>
        <begin position="383"/>
        <end position="423"/>
    </location>
</feature>
<dbReference type="Gene3D" id="3.30.420.40">
    <property type="match status" value="2"/>
</dbReference>
<evidence type="ECO:0000256" key="6">
    <source>
        <dbReference type="ARBA" id="ARBA00022853"/>
    </source>
</evidence>
<feature type="compositionally biased region" description="Low complexity" evidence="11">
    <location>
        <begin position="1485"/>
        <end position="1499"/>
    </location>
</feature>
<feature type="compositionally biased region" description="Polar residues" evidence="11">
    <location>
        <begin position="607"/>
        <end position="626"/>
    </location>
</feature>
<dbReference type="Gene3D" id="2.60.40.1210">
    <property type="entry name" value="Cellobiose dehydrogenase, cytochrome domain"/>
    <property type="match status" value="1"/>
</dbReference>
<evidence type="ECO:0000256" key="3">
    <source>
        <dbReference type="ARBA" id="ARBA00005665"/>
    </source>
</evidence>
<evidence type="ECO:0000313" key="13">
    <source>
        <dbReference type="EMBL" id="CRK23136.1"/>
    </source>
</evidence>
<keyword evidence="5" id="KW-0963">Cytoplasm</keyword>
<feature type="compositionally biased region" description="Low complexity" evidence="11">
    <location>
        <begin position="585"/>
        <end position="599"/>
    </location>
</feature>
<feature type="compositionally biased region" description="Low complexity" evidence="11">
    <location>
        <begin position="394"/>
        <end position="405"/>
    </location>
</feature>
<dbReference type="Pfam" id="PF00022">
    <property type="entry name" value="Actin"/>
    <property type="match status" value="1"/>
</dbReference>
<comment type="subcellular location">
    <subcellularLocation>
        <location evidence="2">Cytoplasm</location>
    </subcellularLocation>
    <subcellularLocation>
        <location evidence="1">Nucleus</location>
    </subcellularLocation>
</comment>
<evidence type="ECO:0000256" key="1">
    <source>
        <dbReference type="ARBA" id="ARBA00004123"/>
    </source>
</evidence>
<evidence type="ECO:0000256" key="10">
    <source>
        <dbReference type="ARBA" id="ARBA00023242"/>
    </source>
</evidence>
<keyword evidence="8" id="KW-0010">Activator</keyword>
<dbReference type="InterPro" id="IPR032353">
    <property type="entry name" value="AZUL"/>
</dbReference>
<feature type="compositionally biased region" description="Low complexity" evidence="11">
    <location>
        <begin position="335"/>
        <end position="350"/>
    </location>
</feature>
<comment type="similarity">
    <text evidence="4">Belongs to the SIP5 family.</text>
</comment>
<dbReference type="SUPFAM" id="SSF53067">
    <property type="entry name" value="Actin-like ATPase domain"/>
    <property type="match status" value="2"/>
</dbReference>
<feature type="compositionally biased region" description="Polar residues" evidence="11">
    <location>
        <begin position="187"/>
        <end position="198"/>
    </location>
</feature>
<feature type="domain" description="C2H2-type" evidence="12">
    <location>
        <begin position="308"/>
        <end position="331"/>
    </location>
</feature>
<feature type="compositionally biased region" description="Polar residues" evidence="11">
    <location>
        <begin position="660"/>
        <end position="682"/>
    </location>
</feature>
<evidence type="ECO:0000313" key="14">
    <source>
        <dbReference type="Proteomes" id="UP000045706"/>
    </source>
</evidence>
<dbReference type="CDD" id="cd10210">
    <property type="entry name" value="ASKHA_NBD_Arp6"/>
    <property type="match status" value="1"/>
</dbReference>
<evidence type="ECO:0000259" key="12">
    <source>
        <dbReference type="PROSITE" id="PS00028"/>
    </source>
</evidence>
<dbReference type="InterPro" id="IPR013087">
    <property type="entry name" value="Znf_C2H2_type"/>
</dbReference>
<accession>A0A0G4LM81</accession>
<dbReference type="GO" id="GO:0005634">
    <property type="term" value="C:nucleus"/>
    <property type="evidence" value="ECO:0007669"/>
    <property type="project" value="UniProtKB-SubCell"/>
</dbReference>
<dbReference type="InterPro" id="IPR039301">
    <property type="entry name" value="Sip5/DA2"/>
</dbReference>
<dbReference type="Pfam" id="PF03152">
    <property type="entry name" value="UFD1_N1"/>
    <property type="match status" value="1"/>
</dbReference>
<dbReference type="CDD" id="cd24139">
    <property type="entry name" value="SIP5-like"/>
    <property type="match status" value="1"/>
</dbReference>
<dbReference type="GO" id="GO:0005737">
    <property type="term" value="C:cytoplasm"/>
    <property type="evidence" value="ECO:0007669"/>
    <property type="project" value="UniProtKB-SubCell"/>
</dbReference>
<evidence type="ECO:0000256" key="9">
    <source>
        <dbReference type="ARBA" id="ARBA00023163"/>
    </source>
</evidence>
<dbReference type="Pfam" id="PF24842">
    <property type="entry name" value="UFD1_N2"/>
    <property type="match status" value="1"/>
</dbReference>
<dbReference type="Pfam" id="PF23580">
    <property type="entry name" value="Znf_XAF1_N"/>
    <property type="match status" value="1"/>
</dbReference>
<keyword evidence="9" id="KW-0804">Transcription</keyword>
<dbReference type="Pfam" id="PF16010">
    <property type="entry name" value="CDH-cyt"/>
    <property type="match status" value="1"/>
</dbReference>
<evidence type="ECO:0000256" key="2">
    <source>
        <dbReference type="ARBA" id="ARBA00004496"/>
    </source>
</evidence>
<protein>
    <recommendedName>
        <fullName evidence="12">C2H2-type domain-containing protein</fullName>
    </recommendedName>
</protein>
<dbReference type="Gene3D" id="3.10.330.10">
    <property type="match status" value="1"/>
</dbReference>
<dbReference type="Gene3D" id="6.10.130.10">
    <property type="entry name" value="Ubiquitin-protein ligase E3A, N-terminal zinc-binding domain (AZUL)"/>
    <property type="match status" value="1"/>
</dbReference>
<dbReference type="InterPro" id="IPR042556">
    <property type="entry name" value="AZUL_sf"/>
</dbReference>
<dbReference type="EMBL" id="CVQI01014335">
    <property type="protein sequence ID" value="CRK23136.1"/>
    <property type="molecule type" value="Genomic_DNA"/>
</dbReference>
<dbReference type="Gene3D" id="3.90.640.10">
    <property type="entry name" value="Actin, Chain A, domain 4"/>
    <property type="match status" value="1"/>
</dbReference>
<sequence length="1852" mass="202766">MGNSNTKESRPEPSGASGRLAQAPSREPTAASRPNEQSVPSSDRSRNRQSRFTRGELNLLGLGSTGANNREEAPYERRETKQEREARRLEKERTAREKERERSMKEEHVDGGYLVTLGVYTGPEDFNKQVVRQLQLDRKIAPFWRGLDDKDDSWTEYQLVCAGRGLPIPAADEQPPEDLVPAAPTPDSANTSSQNLANLTVPMGPRSLSVESDYSTSTANAGSALASPTTNPKRSSSPFKPRAKALAAALSGSSRNNSSANIAPREITLPHDPFVNGQLLEVFLYKDASECPICFMYYPPYLNRTRCCDQPICSECFVQIKRPEPHYPEHHGEPSEPGQPQAPNPEQNPEMLISEPAACPYCQQSEFGVTYEAPPFRRGLAHAMPPLSSHNTAMSSQSSLSSTMPGSPPTGRRRTQSLSANAPNVIATDRVRPDWSSKLAAQRAHQARRAAAATALHTAAFLIGENQPQRGFAFTRPGRFSRRNTGQNSSSANPGDESPLAHDGEYPNGMEPGPRGSSGRGILGRRSRMDELEDMMFMEAVRLSLAAEEDRKRKQEKAERKDAKKREKEERKAAKKAEKQGHFYNGGSSASASSLSLGFGRRRGNSTTSNLRMEATQNAQTSSTKVNEVPGGSPTSPTPPLETGNKGKGIDRGQAESEGLDSTATQSSSTVPSLPIPTTSRGPSAIMRWSSILTTAAFAGSTTAQTTTYRDSQGRTFSGYTDRAGVRYGIAIPTSAAPGQSFDAILQITAPISIGWAGLAWGGGMTYNPLSIVWPNGNDVMISARMALGSTAGPPPLAKTLVLDNGGYTIKAGFVTDESVGQPRVIPNCIARDQKGFIVNWEAQREIWDREFFDDKAPQKCDPSETRLLLAEQPNSLPVLQSNTDQIVFEEYGFASYYRGIGPAFNAYHDIQAVLQTPRDPSTVPTTPAELVLVIDSGYSQTTVLPLLHGRPFHSAVRRLDVGGKFLTNYLTRLLSLRHYDMRNDVYIVNEIKEKACYVSLDFDSDLENTWKGTRGERRESYLTGGGVAKDYVLPDFHTRSQGVVRDYDPAMHTKARKLAAQSSDVSEDLLTLRNERFTVPELLFNPSDIGLWQSGLADLIMQSLDELPSGIWPGLLANIVVVGGNASFEGFIQRLEKELVKRVPDDCITFSSSRDPFNPYATHQSGPYHETSQLPNPLTFRLVNPINGNAVHAGIREFSAEEGQVALGPYLMEALGIDSSMFASESDIDSDAHATSDQSKAYPRITIHAKHLHKGTYVRLRPLEAGYNPDDWKSLLERQLRQSFTTLTKDAVLAVRGVKGEQFQFLIDKFSPEGDGICVVDTDLEVDIEALNEEQARETLRQIIAQEETGSANGSSKGGTLDIWKPIDGQVVPGQYVDFQLPSWNRSAPLIIELSGMSNPDSLDLFVSPKSSRQRALPRDLEHVFGEISVARSGMKTIILNPTNVELEDADQLLIAVHGYPNSVSSGSATLSFTLRARSAAVVSDPPSTTSGDSSTSHSLDDEQCQNCRQWVPSRTILLHQNFCLRNNVICPRCKSVFKKGSPEWEAHWHCKFDDEFGDTAASKAKHDAQRHSECQCSSCGMTVPSLVELALHRTSVCPGKLILCRFCHLEVPQEGDPLSPSAEVILSGLSAHEVADGARTTECHLCNKIVRMRDMSAHMKHHELDKVSRRKPDVCRNANCGRTLHGVGPLGAVGAGTTMGQGPSNDIGLCSLCFGPLYVSMHDPRGKALRRRIERRYLSQMMTGCGKSWCANQWCKTGRANAALEAKAASAQAVLPLVKPLVENVPRLDEPLFFCVDERNQTSRKLATVLASDNVWEQEWCIAACEAAAGDLGKAREWLHDWAPMKGACT</sequence>
<gene>
    <name evidence="13" type="ORF">BN1723_012914</name>
</gene>
<dbReference type="FunFam" id="3.90.640.10:FF:000040">
    <property type="entry name" value="Actin-like protein ARP6"/>
    <property type="match status" value="1"/>
</dbReference>
<dbReference type="InterPro" id="IPR043129">
    <property type="entry name" value="ATPase_NBD"/>
</dbReference>
<dbReference type="InterPro" id="IPR055417">
    <property type="entry name" value="UFD1_N1"/>
</dbReference>
<dbReference type="Pfam" id="PF24503">
    <property type="entry name" value="DUF7590"/>
    <property type="match status" value="1"/>
</dbReference>
<evidence type="ECO:0000256" key="7">
    <source>
        <dbReference type="ARBA" id="ARBA00023015"/>
    </source>
</evidence>